<keyword evidence="3" id="KW-1185">Reference proteome</keyword>
<feature type="domain" description="DUF2061" evidence="1">
    <location>
        <begin position="26"/>
        <end position="77"/>
    </location>
</feature>
<dbReference type="Pfam" id="PF09834">
    <property type="entry name" value="DUF2061"/>
    <property type="match status" value="1"/>
</dbReference>
<comment type="caution">
    <text evidence="2">The sequence shown here is derived from an EMBL/GenBank/DDBJ whole genome shotgun (WGS) entry which is preliminary data.</text>
</comment>
<evidence type="ECO:0000259" key="1">
    <source>
        <dbReference type="Pfam" id="PF09834"/>
    </source>
</evidence>
<reference evidence="2 3" key="1">
    <citation type="submission" date="2020-07" db="EMBL/GenBank/DDBJ databases">
        <title>Bacterium isolated from marine sediment.</title>
        <authorList>
            <person name="Shang D."/>
            <person name="Du Z.-J."/>
        </authorList>
    </citation>
    <scope>NUCLEOTIDE SEQUENCE [LARGE SCALE GENOMIC DNA]</scope>
    <source>
        <strain evidence="2 3">S7007</strain>
    </source>
</reference>
<organism evidence="2 3">
    <name type="scientific">Tenacibaculum pelagium</name>
    <dbReference type="NCBI Taxonomy" id="2759527"/>
    <lineage>
        <taxon>Bacteria</taxon>
        <taxon>Pseudomonadati</taxon>
        <taxon>Bacteroidota</taxon>
        <taxon>Flavobacteriia</taxon>
        <taxon>Flavobacteriales</taxon>
        <taxon>Flavobacteriaceae</taxon>
        <taxon>Tenacibaculum</taxon>
    </lineage>
</organism>
<name>A0A839ANQ2_9FLAO</name>
<evidence type="ECO:0000313" key="3">
    <source>
        <dbReference type="Proteomes" id="UP000563906"/>
    </source>
</evidence>
<sequence length="86" mass="10127">MILEQIIENKKNYKLDKSSENPIRSVLKSISWRVIGTIDTILISWIITGEITTAFSIGSIELVTKMVLFFFHERVWNKIKWGKKWD</sequence>
<accession>A0A839ANQ2</accession>
<gene>
    <name evidence="2" type="ORF">H3Z83_04600</name>
</gene>
<proteinExistence type="predicted"/>
<dbReference type="AlphaFoldDB" id="A0A839ANQ2"/>
<evidence type="ECO:0000313" key="2">
    <source>
        <dbReference type="EMBL" id="MBA6155804.1"/>
    </source>
</evidence>
<protein>
    <submittedName>
        <fullName evidence="2">DUF2061 domain-containing protein</fullName>
    </submittedName>
</protein>
<dbReference type="EMBL" id="JACGLS010000001">
    <property type="protein sequence ID" value="MBA6155804.1"/>
    <property type="molecule type" value="Genomic_DNA"/>
</dbReference>
<dbReference type="RefSeq" id="WP_182124284.1">
    <property type="nucleotide sequence ID" value="NZ_JACGLS010000001.1"/>
</dbReference>
<dbReference type="Proteomes" id="UP000563906">
    <property type="component" value="Unassembled WGS sequence"/>
</dbReference>
<dbReference type="InterPro" id="IPR018638">
    <property type="entry name" value="DUF2061_membrane"/>
</dbReference>